<dbReference type="GO" id="GO:0005829">
    <property type="term" value="C:cytosol"/>
    <property type="evidence" value="ECO:0007669"/>
    <property type="project" value="TreeGrafter"/>
</dbReference>
<comment type="similarity">
    <text evidence="2">Belongs to the metallo-dependent hydrolases superfamily. Adenosine and AMP deaminases family.</text>
</comment>
<dbReference type="Proteomes" id="UP000429958">
    <property type="component" value="Unassembled WGS sequence"/>
</dbReference>
<accession>A0A7X2TDL7</accession>
<dbReference type="NCBIfam" id="TIGR01430">
    <property type="entry name" value="aden_deam"/>
    <property type="match status" value="1"/>
</dbReference>
<evidence type="ECO:0000259" key="7">
    <source>
        <dbReference type="Pfam" id="PF00962"/>
    </source>
</evidence>
<dbReference type="AlphaFoldDB" id="A0A7X2TDL7"/>
<dbReference type="SUPFAM" id="SSF51556">
    <property type="entry name" value="Metallo-dependent hydrolases"/>
    <property type="match status" value="1"/>
</dbReference>
<dbReference type="GO" id="GO:0046872">
    <property type="term" value="F:metal ion binding"/>
    <property type="evidence" value="ECO:0007669"/>
    <property type="project" value="UniProtKB-KW"/>
</dbReference>
<evidence type="ECO:0000256" key="6">
    <source>
        <dbReference type="ARBA" id="ARBA00022833"/>
    </source>
</evidence>
<dbReference type="GO" id="GO:0004000">
    <property type="term" value="F:adenosine deaminase activity"/>
    <property type="evidence" value="ECO:0007669"/>
    <property type="project" value="UniProtKB-ARBA"/>
</dbReference>
<dbReference type="EMBL" id="VUMD01000008">
    <property type="protein sequence ID" value="MSS37076.1"/>
    <property type="molecule type" value="Genomic_DNA"/>
</dbReference>
<dbReference type="InterPro" id="IPR032466">
    <property type="entry name" value="Metal_Hydrolase"/>
</dbReference>
<protein>
    <recommendedName>
        <fullName evidence="3">adenosine deaminase</fullName>
        <ecNumber evidence="3">3.5.4.4</ecNumber>
    </recommendedName>
</protein>
<name>A0A7X2TDL7_9CLOT</name>
<dbReference type="GO" id="GO:0046103">
    <property type="term" value="P:inosine biosynthetic process"/>
    <property type="evidence" value="ECO:0007669"/>
    <property type="project" value="TreeGrafter"/>
</dbReference>
<comment type="cofactor">
    <cofactor evidence="1">
        <name>Zn(2+)</name>
        <dbReference type="ChEBI" id="CHEBI:29105"/>
    </cofactor>
</comment>
<evidence type="ECO:0000256" key="3">
    <source>
        <dbReference type="ARBA" id="ARBA00012784"/>
    </source>
</evidence>
<feature type="domain" description="Adenosine deaminase" evidence="7">
    <location>
        <begin position="10"/>
        <end position="322"/>
    </location>
</feature>
<dbReference type="InterPro" id="IPR001365">
    <property type="entry name" value="A_deaminase_dom"/>
</dbReference>
<keyword evidence="5 8" id="KW-0378">Hydrolase</keyword>
<dbReference type="Pfam" id="PF00962">
    <property type="entry name" value="A_deaminase"/>
    <property type="match status" value="1"/>
</dbReference>
<evidence type="ECO:0000256" key="2">
    <source>
        <dbReference type="ARBA" id="ARBA00006676"/>
    </source>
</evidence>
<dbReference type="EC" id="3.5.4.4" evidence="3"/>
<evidence type="ECO:0000313" key="8">
    <source>
        <dbReference type="EMBL" id="MSS37076.1"/>
    </source>
</evidence>
<evidence type="ECO:0000256" key="5">
    <source>
        <dbReference type="ARBA" id="ARBA00022801"/>
    </source>
</evidence>
<evidence type="ECO:0000256" key="4">
    <source>
        <dbReference type="ARBA" id="ARBA00022723"/>
    </source>
</evidence>
<dbReference type="PANTHER" id="PTHR11409">
    <property type="entry name" value="ADENOSINE DEAMINASE"/>
    <property type="match status" value="1"/>
</dbReference>
<proteinExistence type="inferred from homology"/>
<keyword evidence="9" id="KW-1185">Reference proteome</keyword>
<gene>
    <name evidence="8" type="primary">add</name>
    <name evidence="8" type="ORF">FYJ39_10930</name>
</gene>
<sequence>MLNNEILQLPKIDLHCHLDGSLPLKSICELLKRDVKAHQLQAGEHCGNLAEYLEKFELPLSCMQTKEGIKKASRDFLLETAKEQIRYIEVRFAPLLSVNETLNCRDVIEAALTGLKEAKAACGVHYNVIVCAMRHHTQKQNLEMLKISREFLGCGVCAADLAGNEAAFPMKHYTELFEQAKRWGMPFTIHAGECGSVENVITAVECGAARIGHGIALRGNREAIGLCRERGIGIEMCPISNMQTKAIDDKTNYPIREFMNAGLCVTINTDNRTVSNTTITKELEFIQRNYGIQDDEIRLLMRNAVSAAFAEDSVKEELWKELQR</sequence>
<organism evidence="8 9">
    <name type="scientific">Clostridium porci</name>
    <dbReference type="NCBI Taxonomy" id="2605778"/>
    <lineage>
        <taxon>Bacteria</taxon>
        <taxon>Bacillati</taxon>
        <taxon>Bacillota</taxon>
        <taxon>Clostridia</taxon>
        <taxon>Eubacteriales</taxon>
        <taxon>Clostridiaceae</taxon>
        <taxon>Clostridium</taxon>
    </lineage>
</organism>
<dbReference type="PANTHER" id="PTHR11409:SF43">
    <property type="entry name" value="ADENOSINE DEAMINASE"/>
    <property type="match status" value="1"/>
</dbReference>
<dbReference type="Gene3D" id="3.20.20.140">
    <property type="entry name" value="Metal-dependent hydrolases"/>
    <property type="match status" value="1"/>
</dbReference>
<dbReference type="GO" id="GO:0006154">
    <property type="term" value="P:adenosine catabolic process"/>
    <property type="evidence" value="ECO:0007669"/>
    <property type="project" value="TreeGrafter"/>
</dbReference>
<dbReference type="InterPro" id="IPR006330">
    <property type="entry name" value="Ado/ade_deaminase"/>
</dbReference>
<evidence type="ECO:0000313" key="9">
    <source>
        <dbReference type="Proteomes" id="UP000429958"/>
    </source>
</evidence>
<keyword evidence="6" id="KW-0862">Zinc</keyword>
<keyword evidence="4" id="KW-0479">Metal-binding</keyword>
<dbReference type="GO" id="GO:0043103">
    <property type="term" value="P:hypoxanthine salvage"/>
    <property type="evidence" value="ECO:0007669"/>
    <property type="project" value="TreeGrafter"/>
</dbReference>
<comment type="caution">
    <text evidence="8">The sequence shown here is derived from an EMBL/GenBank/DDBJ whole genome shotgun (WGS) entry which is preliminary data.</text>
</comment>
<evidence type="ECO:0000256" key="1">
    <source>
        <dbReference type="ARBA" id="ARBA00001947"/>
    </source>
</evidence>
<dbReference type="RefSeq" id="WP_154472504.1">
    <property type="nucleotide sequence ID" value="NZ_DBEWUL010000158.1"/>
</dbReference>
<reference evidence="8 9" key="1">
    <citation type="submission" date="2019-08" db="EMBL/GenBank/DDBJ databases">
        <title>In-depth cultivation of the pig gut microbiome towards novel bacterial diversity and tailored functional studies.</title>
        <authorList>
            <person name="Wylensek D."/>
            <person name="Hitch T.C.A."/>
            <person name="Clavel T."/>
        </authorList>
    </citation>
    <scope>NUCLEOTIDE SEQUENCE [LARGE SCALE GENOMIC DNA]</scope>
    <source>
        <strain evidence="8 9">WCA-389-WT-23D1</strain>
    </source>
</reference>